<dbReference type="Gene3D" id="3.40.50.1820">
    <property type="entry name" value="alpha/beta hydrolase"/>
    <property type="match status" value="1"/>
</dbReference>
<dbReference type="InterPro" id="IPR002925">
    <property type="entry name" value="Dienelactn_hydro"/>
</dbReference>
<dbReference type="InterPro" id="IPR029058">
    <property type="entry name" value="AB_hydrolase_fold"/>
</dbReference>
<dbReference type="PANTHER" id="PTHR46623:SF6">
    <property type="entry name" value="ALPHA_BETA-HYDROLASES SUPERFAMILY PROTEIN"/>
    <property type="match status" value="1"/>
</dbReference>
<reference evidence="2" key="1">
    <citation type="submission" date="2022-09" db="EMBL/GenBank/DDBJ databases">
        <title>Actin cytoskeleton and complex cell architecture in an #Asgard archaeon.</title>
        <authorList>
            <person name="Ponce Toledo R.I."/>
            <person name="Schleper C."/>
            <person name="Rodrigues Oliveira T."/>
            <person name="Wollweber F."/>
            <person name="Xu J."/>
            <person name="Rittmann S."/>
            <person name="Klingl A."/>
            <person name="Pilhofer M."/>
        </authorList>
    </citation>
    <scope>NUCLEOTIDE SEQUENCE</scope>
    <source>
        <strain evidence="2">B-35</strain>
    </source>
</reference>
<dbReference type="Pfam" id="PF01738">
    <property type="entry name" value="DLH"/>
    <property type="match status" value="1"/>
</dbReference>
<gene>
    <name evidence="2" type="ORF">NEF87_000486</name>
</gene>
<dbReference type="EMBL" id="CP104013">
    <property type="protein sequence ID" value="UYP44201.1"/>
    <property type="molecule type" value="Genomic_DNA"/>
</dbReference>
<evidence type="ECO:0000259" key="1">
    <source>
        <dbReference type="Pfam" id="PF01738"/>
    </source>
</evidence>
<sequence length="180" mass="21008">MNDFIKDLSQRLSEKGYLVFAPDLYKGKIAESIEEAEKCINSMEEDETKHILAESVDYLLNITNRSIRVIGFSMGAGWATWIANNKPESIEKVVLFYGTGEIDFSKTHASFLCHFAENDPYEDPMYIDQFKEALKKANIQATHYHYQGTYHWFFETNQVDYYNKQASELAWKRTLKFLND</sequence>
<protein>
    <recommendedName>
        <fullName evidence="1">Dienelactone hydrolase domain-containing protein</fullName>
    </recommendedName>
</protein>
<dbReference type="InterPro" id="IPR051049">
    <property type="entry name" value="Dienelactone_hydrolase-like"/>
</dbReference>
<accession>A0ABY6HL03</accession>
<dbReference type="SUPFAM" id="SSF53474">
    <property type="entry name" value="alpha/beta-Hydrolases"/>
    <property type="match status" value="1"/>
</dbReference>
<keyword evidence="3" id="KW-1185">Reference proteome</keyword>
<evidence type="ECO:0000313" key="3">
    <source>
        <dbReference type="Proteomes" id="UP001208689"/>
    </source>
</evidence>
<proteinExistence type="predicted"/>
<feature type="domain" description="Dienelactone hydrolase" evidence="1">
    <location>
        <begin position="3"/>
        <end position="179"/>
    </location>
</feature>
<name>A0ABY6HL03_9ARCH</name>
<dbReference type="PANTHER" id="PTHR46623">
    <property type="entry name" value="CARBOXYMETHYLENEBUTENOLIDASE-RELATED"/>
    <property type="match status" value="1"/>
</dbReference>
<dbReference type="Proteomes" id="UP001208689">
    <property type="component" value="Chromosome"/>
</dbReference>
<organism evidence="2 3">
    <name type="scientific">Candidatus Lokiarchaeum ossiferum</name>
    <dbReference type="NCBI Taxonomy" id="2951803"/>
    <lineage>
        <taxon>Archaea</taxon>
        <taxon>Promethearchaeati</taxon>
        <taxon>Promethearchaeota</taxon>
        <taxon>Promethearchaeia</taxon>
        <taxon>Promethearchaeales</taxon>
        <taxon>Promethearchaeaceae</taxon>
        <taxon>Candidatus Lokiarchaeum</taxon>
    </lineage>
</organism>
<evidence type="ECO:0000313" key="2">
    <source>
        <dbReference type="EMBL" id="UYP44201.1"/>
    </source>
</evidence>